<evidence type="ECO:0000313" key="2">
    <source>
        <dbReference type="EMBL" id="MDH0568076.1"/>
    </source>
</evidence>
<gene>
    <name evidence="2" type="ORF">N7671_12745</name>
    <name evidence="3" type="ORF">NCTC10692_03316</name>
</gene>
<name>A0A061CZ91_ECTOL</name>
<reference evidence="3 4" key="1">
    <citation type="submission" date="2018-06" db="EMBL/GenBank/DDBJ databases">
        <authorList>
            <consortium name="Pathogen Informatics"/>
            <person name="Doyle S."/>
        </authorList>
    </citation>
    <scope>NUCLEOTIDE SEQUENCE [LARGE SCALE GENOMIC DNA]</scope>
    <source>
        <strain evidence="3 4">NCTC10692</strain>
    </source>
</reference>
<dbReference type="Pfam" id="PF19837">
    <property type="entry name" value="DUF6316"/>
    <property type="match status" value="1"/>
</dbReference>
<protein>
    <submittedName>
        <fullName evidence="2">DUF6316 family protein</fullName>
    </submittedName>
    <submittedName>
        <fullName evidence="3">Thiolase-like protein</fullName>
    </submittedName>
</protein>
<dbReference type="Proteomes" id="UP001159292">
    <property type="component" value="Unassembled WGS sequence"/>
</dbReference>
<proteinExistence type="predicted"/>
<feature type="domain" description="DUF6316" evidence="1">
    <location>
        <begin position="5"/>
        <end position="58"/>
    </location>
</feature>
<evidence type="ECO:0000259" key="1">
    <source>
        <dbReference type="Pfam" id="PF19837"/>
    </source>
</evidence>
<dbReference type="Proteomes" id="UP000255303">
    <property type="component" value="Unassembled WGS sequence"/>
</dbReference>
<dbReference type="EMBL" id="JAOEET010000030">
    <property type="protein sequence ID" value="MDH0568076.1"/>
    <property type="molecule type" value="Genomic_DNA"/>
</dbReference>
<dbReference type="InterPro" id="IPR045630">
    <property type="entry name" value="DUF6316"/>
</dbReference>
<reference evidence="2" key="2">
    <citation type="submission" date="2022-09" db="EMBL/GenBank/DDBJ databases">
        <title>Intensive care unit water sources are persistently colonized with multi-drug resistant bacteria and are the site of extensive horizontal gene transfer of antibiotic resistance genes.</title>
        <authorList>
            <person name="Diorio-Toth L."/>
        </authorList>
    </citation>
    <scope>NUCLEOTIDE SEQUENCE</scope>
    <source>
        <strain evidence="2">GD04000</strain>
    </source>
</reference>
<dbReference type="AlphaFoldDB" id="A0A061CZ91"/>
<evidence type="ECO:0000313" key="3">
    <source>
        <dbReference type="EMBL" id="SUD52819.1"/>
    </source>
</evidence>
<dbReference type="EMBL" id="UGUV01000002">
    <property type="protein sequence ID" value="SUD52819.1"/>
    <property type="molecule type" value="Genomic_DNA"/>
</dbReference>
<accession>A0A061CZ91</accession>
<accession>A0A379JW27</accession>
<evidence type="ECO:0000313" key="4">
    <source>
        <dbReference type="Proteomes" id="UP000255303"/>
    </source>
</evidence>
<sequence>MFGQRTVDPQPGTHYRSSRVSAVNGQYFFATREGTLEGPYLSRHDAEQSIVRYIERMVMADKLMRHSSEHIDNLQRREAIKHNQEL</sequence>
<organism evidence="3 4">
    <name type="scientific">Ectopseudomonas oleovorans</name>
    <name type="common">Pseudomonas oleovorans</name>
    <dbReference type="NCBI Taxonomy" id="301"/>
    <lineage>
        <taxon>Bacteria</taxon>
        <taxon>Pseudomonadati</taxon>
        <taxon>Pseudomonadota</taxon>
        <taxon>Gammaproteobacteria</taxon>
        <taxon>Pseudomonadales</taxon>
        <taxon>Pseudomonadaceae</taxon>
        <taxon>Ectopseudomonas</taxon>
    </lineage>
</organism>
<dbReference type="RefSeq" id="WP_003460676.1">
    <property type="nucleotide sequence ID" value="NZ_CAJQNA010000112.1"/>
</dbReference>